<comment type="caution">
    <text evidence="2">The sequence shown here is derived from an EMBL/GenBank/DDBJ whole genome shotgun (WGS) entry which is preliminary data.</text>
</comment>
<dbReference type="InterPro" id="IPR025736">
    <property type="entry name" value="PucR_C-HTH_dom"/>
</dbReference>
<dbReference type="InterPro" id="IPR042070">
    <property type="entry name" value="PucR_C-HTH_sf"/>
</dbReference>
<evidence type="ECO:0000313" key="2">
    <source>
        <dbReference type="EMBL" id="PZG22618.1"/>
    </source>
</evidence>
<organism evidence="2 3">
    <name type="scientific">Micromonospora craterilacus</name>
    <dbReference type="NCBI Taxonomy" id="1655439"/>
    <lineage>
        <taxon>Bacteria</taxon>
        <taxon>Bacillati</taxon>
        <taxon>Actinomycetota</taxon>
        <taxon>Actinomycetes</taxon>
        <taxon>Micromonosporales</taxon>
        <taxon>Micromonosporaceae</taxon>
        <taxon>Micromonospora</taxon>
    </lineage>
</organism>
<proteinExistence type="predicted"/>
<dbReference type="Proteomes" id="UP000248924">
    <property type="component" value="Unassembled WGS sequence"/>
</dbReference>
<dbReference type="EMBL" id="POTY01000017">
    <property type="protein sequence ID" value="PZG22618.1"/>
    <property type="molecule type" value="Genomic_DNA"/>
</dbReference>
<dbReference type="Gene3D" id="1.10.10.2840">
    <property type="entry name" value="PucR C-terminal helix-turn-helix domain"/>
    <property type="match status" value="1"/>
</dbReference>
<dbReference type="InterPro" id="IPR051448">
    <property type="entry name" value="CdaR-like_regulators"/>
</dbReference>
<feature type="domain" description="PucR C-terminal helix-turn-helix" evidence="1">
    <location>
        <begin position="323"/>
        <end position="371"/>
    </location>
</feature>
<dbReference type="PANTHER" id="PTHR33744">
    <property type="entry name" value="CARBOHYDRATE DIACID REGULATOR"/>
    <property type="match status" value="1"/>
</dbReference>
<keyword evidence="3" id="KW-1185">Reference proteome</keyword>
<dbReference type="AlphaFoldDB" id="A0A2W2FD01"/>
<evidence type="ECO:0000313" key="3">
    <source>
        <dbReference type="Proteomes" id="UP000248924"/>
    </source>
</evidence>
<reference evidence="2 3" key="1">
    <citation type="submission" date="2018-01" db="EMBL/GenBank/DDBJ databases">
        <title>Draft genome sequence of Jishengella sp. NA12.</title>
        <authorList>
            <person name="Sahin N."/>
            <person name="Ay H."/>
            <person name="Saygin H."/>
        </authorList>
    </citation>
    <scope>NUCLEOTIDE SEQUENCE [LARGE SCALE GENOMIC DNA]</scope>
    <source>
        <strain evidence="2 3">NA12</strain>
    </source>
</reference>
<protein>
    <recommendedName>
        <fullName evidence="1">PucR C-terminal helix-turn-helix domain-containing protein</fullName>
    </recommendedName>
</protein>
<dbReference type="PANTHER" id="PTHR33744:SF7">
    <property type="entry name" value="PUCR FAMILY TRANSCRIPTIONAL REGULATOR"/>
    <property type="match status" value="1"/>
</dbReference>
<dbReference type="Pfam" id="PF13556">
    <property type="entry name" value="HTH_30"/>
    <property type="match status" value="1"/>
</dbReference>
<evidence type="ECO:0000259" key="1">
    <source>
        <dbReference type="Pfam" id="PF13556"/>
    </source>
</evidence>
<gene>
    <name evidence="2" type="ORF">C1I95_05000</name>
</gene>
<sequence>MSAAGGIALMSALFNALRERVEVNARHAVETFTNEVSEYQAMPPAVEDHIGMYDFAVFIRRRSLDLAAASLPLNEEDLAGIGAIGRQRAEVGLSVPSQQQVLGLHTAMMVREVHDVTRPEDVTDLLRIVGWLGIQGVRARSAYLRGYTRGVGTARVLSTRLEILARALLADEPVEPFVADLRLAVQYHVTILKTARPVTAETQAEVVAGFAADRLPVTWLAADEAAILTPGNHSNARILQRVRHATALIGQPCGIGSAEGAVGGLAETLAWAREASRVAPPQDRPERLPEIKDLFVEMAVAHTPAIDGWLRSYAKALATGPDLVATLRAYYVNDMNRASTAARLHIHPRTLDYRLRRVREVTGIDPGSTAGVRLLSATVARTLAMDHYAG</sequence>
<name>A0A2W2FD01_9ACTN</name>
<accession>A0A2W2FD01</accession>